<feature type="chain" id="PRO_5035203238" description="SRCR domain-containing protein" evidence="2">
    <location>
        <begin position="23"/>
        <end position="372"/>
    </location>
</feature>
<feature type="signal peptide" evidence="2">
    <location>
        <begin position="1"/>
        <end position="22"/>
    </location>
</feature>
<dbReference type="OrthoDB" id="424794at2759"/>
<dbReference type="GO" id="GO:0016020">
    <property type="term" value="C:membrane"/>
    <property type="evidence" value="ECO:0007669"/>
    <property type="project" value="InterPro"/>
</dbReference>
<keyword evidence="1" id="KW-1015">Disulfide bond</keyword>
<sequence>MNLGLLVAVLLVLQVAPDLGLAQTPREYRYKNGIRLAGDTGTKGRLEVSSIDAWFTDVPGKASWSPVCDTGDFGDADATIMCKLLDYTYGRKFYSKYTSALRSQTDARYVGRIICEEKIFNPPPPARSPPSRARSRSLFRPLQATINTPTASPYTCRIRPGPCDNNGPFVGIECSHFPMDNASPPPPSPPAPPPSPPAVSNFIRFYGPQMTWTSNVFAGLEPNLVNEDALVGIVYGRFEVQVASPVDGRLVWAPLCYYNDTADALYVGNTLMTTADVACQQLHDWPKQFDGGIALVMVQVSDTQITIPSAAYGEDDFDPKKVAAWVTVLGGGLGASARKVQDMNIAISSTPCKSGALLTAVCQPFGERHRRN</sequence>
<keyword evidence="5" id="KW-1185">Reference proteome</keyword>
<evidence type="ECO:0000259" key="3">
    <source>
        <dbReference type="PROSITE" id="PS50287"/>
    </source>
</evidence>
<dbReference type="EMBL" id="BNCP01000019">
    <property type="protein sequence ID" value="GIL80429.1"/>
    <property type="molecule type" value="Genomic_DNA"/>
</dbReference>
<protein>
    <recommendedName>
        <fullName evidence="3">SRCR domain-containing protein</fullName>
    </recommendedName>
</protein>
<dbReference type="AlphaFoldDB" id="A0A8J4CG92"/>
<evidence type="ECO:0000313" key="5">
    <source>
        <dbReference type="Proteomes" id="UP000747110"/>
    </source>
</evidence>
<proteinExistence type="predicted"/>
<accession>A0A8J4CG92</accession>
<evidence type="ECO:0000256" key="2">
    <source>
        <dbReference type="SAM" id="SignalP"/>
    </source>
</evidence>
<dbReference type="InterPro" id="IPR001190">
    <property type="entry name" value="SRCR"/>
</dbReference>
<dbReference type="Gene3D" id="3.10.250.10">
    <property type="entry name" value="SRCR-like domain"/>
    <property type="match status" value="1"/>
</dbReference>
<feature type="domain" description="SRCR" evidence="3">
    <location>
        <begin position="34"/>
        <end position="85"/>
    </location>
</feature>
<dbReference type="InterPro" id="IPR036772">
    <property type="entry name" value="SRCR-like_dom_sf"/>
</dbReference>
<name>A0A8J4CG92_9CHLO</name>
<organism evidence="4 5">
    <name type="scientific">Volvox reticuliferus</name>
    <dbReference type="NCBI Taxonomy" id="1737510"/>
    <lineage>
        <taxon>Eukaryota</taxon>
        <taxon>Viridiplantae</taxon>
        <taxon>Chlorophyta</taxon>
        <taxon>core chlorophytes</taxon>
        <taxon>Chlorophyceae</taxon>
        <taxon>CS clade</taxon>
        <taxon>Chlamydomonadales</taxon>
        <taxon>Volvocaceae</taxon>
        <taxon>Volvox</taxon>
    </lineage>
</organism>
<dbReference type="Proteomes" id="UP000747110">
    <property type="component" value="Unassembled WGS sequence"/>
</dbReference>
<gene>
    <name evidence="4" type="ORF">Vretifemale_9635</name>
</gene>
<evidence type="ECO:0000256" key="1">
    <source>
        <dbReference type="ARBA" id="ARBA00023157"/>
    </source>
</evidence>
<comment type="caution">
    <text evidence="4">The sequence shown here is derived from an EMBL/GenBank/DDBJ whole genome shotgun (WGS) entry which is preliminary data.</text>
</comment>
<reference evidence="4" key="1">
    <citation type="journal article" date="2021" name="Proc. Natl. Acad. Sci. U.S.A.">
        <title>Three genomes in the algal genus Volvox reveal the fate of a haploid sex-determining region after a transition to homothallism.</title>
        <authorList>
            <person name="Yamamoto K."/>
            <person name="Hamaji T."/>
            <person name="Kawai-Toyooka H."/>
            <person name="Matsuzaki R."/>
            <person name="Takahashi F."/>
            <person name="Nishimura Y."/>
            <person name="Kawachi M."/>
            <person name="Noguchi H."/>
            <person name="Minakuchi Y."/>
            <person name="Umen J.G."/>
            <person name="Toyoda A."/>
            <person name="Nozaki H."/>
        </authorList>
    </citation>
    <scope>NUCLEOTIDE SEQUENCE</scope>
    <source>
        <strain evidence="4">NIES-3786</strain>
    </source>
</reference>
<keyword evidence="2" id="KW-0732">Signal</keyword>
<evidence type="ECO:0000313" key="4">
    <source>
        <dbReference type="EMBL" id="GIL80429.1"/>
    </source>
</evidence>
<dbReference type="PROSITE" id="PS50287">
    <property type="entry name" value="SRCR_2"/>
    <property type="match status" value="1"/>
</dbReference>